<evidence type="ECO:0000313" key="4">
    <source>
        <dbReference type="Proteomes" id="UP000474296"/>
    </source>
</evidence>
<dbReference type="PANTHER" id="PTHR34406">
    <property type="entry name" value="PROTEIN YCEI"/>
    <property type="match status" value="1"/>
</dbReference>
<evidence type="ECO:0000259" key="2">
    <source>
        <dbReference type="SMART" id="SM00867"/>
    </source>
</evidence>
<organism evidence="3 4">
    <name type="scientific">Spongiivirga citrea</name>
    <dbReference type="NCBI Taxonomy" id="1481457"/>
    <lineage>
        <taxon>Bacteria</taxon>
        <taxon>Pseudomonadati</taxon>
        <taxon>Bacteroidota</taxon>
        <taxon>Flavobacteriia</taxon>
        <taxon>Flavobacteriales</taxon>
        <taxon>Flavobacteriaceae</taxon>
        <taxon>Spongiivirga</taxon>
    </lineage>
</organism>
<comment type="caution">
    <text evidence="3">The sequence shown here is derived from an EMBL/GenBank/DDBJ whole genome shotgun (WGS) entry which is preliminary data.</text>
</comment>
<dbReference type="SUPFAM" id="SSF101874">
    <property type="entry name" value="YceI-like"/>
    <property type="match status" value="1"/>
</dbReference>
<feature type="chain" id="PRO_5026712031" evidence="1">
    <location>
        <begin position="20"/>
        <end position="189"/>
    </location>
</feature>
<dbReference type="InterPro" id="IPR007372">
    <property type="entry name" value="Lipid/polyisoprenoid-bd_YceI"/>
</dbReference>
<sequence>MKYLITALIALLLAHSSKAQTFDLKNKKQQLEWTGKAAFKAYSLTGTLNVEKGTIKITDNTITKLEIVVNMKSLDHDNGDLKSHLRGADFFNVNRYKKAAFRLSKPVSLDKESSVLAGMMTIKEKTHGENIEVIISRSENTITLSFDHTMDRTTYGIKYNSPSFFKSLKQNAIADEFSLKGKLEFKKDN</sequence>
<accession>A0A6M0CJS4</accession>
<evidence type="ECO:0000313" key="3">
    <source>
        <dbReference type="EMBL" id="NER18186.1"/>
    </source>
</evidence>
<dbReference type="EMBL" id="JAABOQ010000005">
    <property type="protein sequence ID" value="NER18186.1"/>
    <property type="molecule type" value="Genomic_DNA"/>
</dbReference>
<dbReference type="InterPro" id="IPR036761">
    <property type="entry name" value="TTHA0802/YceI-like_sf"/>
</dbReference>
<dbReference type="PANTHER" id="PTHR34406:SF1">
    <property type="entry name" value="PROTEIN YCEI"/>
    <property type="match status" value="1"/>
</dbReference>
<keyword evidence="1" id="KW-0732">Signal</keyword>
<evidence type="ECO:0000256" key="1">
    <source>
        <dbReference type="SAM" id="SignalP"/>
    </source>
</evidence>
<dbReference type="AlphaFoldDB" id="A0A6M0CJS4"/>
<dbReference type="Gene3D" id="2.40.128.110">
    <property type="entry name" value="Lipid/polyisoprenoid-binding, YceI-like"/>
    <property type="match status" value="1"/>
</dbReference>
<keyword evidence="4" id="KW-1185">Reference proteome</keyword>
<dbReference type="Proteomes" id="UP000474296">
    <property type="component" value="Unassembled WGS sequence"/>
</dbReference>
<gene>
    <name evidence="3" type="ORF">GWK10_13250</name>
</gene>
<dbReference type="Pfam" id="PF04264">
    <property type="entry name" value="YceI"/>
    <property type="match status" value="1"/>
</dbReference>
<feature type="domain" description="Lipid/polyisoprenoid-binding YceI-like" evidence="2">
    <location>
        <begin position="21"/>
        <end position="186"/>
    </location>
</feature>
<protein>
    <submittedName>
        <fullName evidence="3">YceI family protein</fullName>
    </submittedName>
</protein>
<feature type="signal peptide" evidence="1">
    <location>
        <begin position="1"/>
        <end position="19"/>
    </location>
</feature>
<name>A0A6M0CJS4_9FLAO</name>
<reference evidence="3 4" key="1">
    <citation type="submission" date="2020-01" db="EMBL/GenBank/DDBJ databases">
        <title>Spongiivirga citrea KCTC 32990T.</title>
        <authorList>
            <person name="Wang G."/>
        </authorList>
    </citation>
    <scope>NUCLEOTIDE SEQUENCE [LARGE SCALE GENOMIC DNA]</scope>
    <source>
        <strain evidence="3 4">KCTC 32990</strain>
    </source>
</reference>
<proteinExistence type="predicted"/>
<dbReference type="RefSeq" id="WP_164032864.1">
    <property type="nucleotide sequence ID" value="NZ_JAABOQ010000005.1"/>
</dbReference>
<dbReference type="SMART" id="SM00867">
    <property type="entry name" value="YceI"/>
    <property type="match status" value="1"/>
</dbReference>